<accession>A0A1E7F821</accession>
<name>A0A1E7F821_9STRA</name>
<dbReference type="InParanoid" id="A0A1E7F821"/>
<organism evidence="1 2">
    <name type="scientific">Fragilariopsis cylindrus CCMP1102</name>
    <dbReference type="NCBI Taxonomy" id="635003"/>
    <lineage>
        <taxon>Eukaryota</taxon>
        <taxon>Sar</taxon>
        <taxon>Stramenopiles</taxon>
        <taxon>Ochrophyta</taxon>
        <taxon>Bacillariophyta</taxon>
        <taxon>Bacillariophyceae</taxon>
        <taxon>Bacillariophycidae</taxon>
        <taxon>Bacillariales</taxon>
        <taxon>Bacillariaceae</taxon>
        <taxon>Fragilariopsis</taxon>
    </lineage>
</organism>
<dbReference type="Gene3D" id="3.30.1330.70">
    <property type="entry name" value="Holliday junction resolvase RusA"/>
    <property type="match status" value="1"/>
</dbReference>
<evidence type="ECO:0000313" key="2">
    <source>
        <dbReference type="Proteomes" id="UP000095751"/>
    </source>
</evidence>
<dbReference type="GO" id="GO:0006281">
    <property type="term" value="P:DNA repair"/>
    <property type="evidence" value="ECO:0007669"/>
    <property type="project" value="InterPro"/>
</dbReference>
<evidence type="ECO:0000313" key="1">
    <source>
        <dbReference type="EMBL" id="OEU14254.1"/>
    </source>
</evidence>
<dbReference type="KEGG" id="fcy:FRACYDRAFT_240788"/>
<dbReference type="GO" id="GO:0000287">
    <property type="term" value="F:magnesium ion binding"/>
    <property type="evidence" value="ECO:0007669"/>
    <property type="project" value="InterPro"/>
</dbReference>
<dbReference type="Pfam" id="PF05866">
    <property type="entry name" value="RusA"/>
    <property type="match status" value="1"/>
</dbReference>
<keyword evidence="2" id="KW-1185">Reference proteome</keyword>
<dbReference type="AlphaFoldDB" id="A0A1E7F821"/>
<protein>
    <submittedName>
        <fullName evidence="1">Uncharacterized protein</fullName>
    </submittedName>
</protein>
<dbReference type="InterPro" id="IPR008822">
    <property type="entry name" value="Endonuclease_RusA-like"/>
</dbReference>
<dbReference type="GO" id="GO:0006310">
    <property type="term" value="P:DNA recombination"/>
    <property type="evidence" value="ECO:0007669"/>
    <property type="project" value="InterPro"/>
</dbReference>
<dbReference type="SUPFAM" id="SSF103084">
    <property type="entry name" value="Holliday junction resolvase RusA"/>
    <property type="match status" value="1"/>
</dbReference>
<reference evidence="1 2" key="1">
    <citation type="submission" date="2016-09" db="EMBL/GenBank/DDBJ databases">
        <title>Extensive genetic diversity and differential bi-allelic expression allows diatom success in the polar Southern Ocean.</title>
        <authorList>
            <consortium name="DOE Joint Genome Institute"/>
            <person name="Mock T."/>
            <person name="Otillar R.P."/>
            <person name="Strauss J."/>
            <person name="Dupont C."/>
            <person name="Frickenhaus S."/>
            <person name="Maumus F."/>
            <person name="Mcmullan M."/>
            <person name="Sanges R."/>
            <person name="Schmutz J."/>
            <person name="Toseland A."/>
            <person name="Valas R."/>
            <person name="Veluchamy A."/>
            <person name="Ward B.J."/>
            <person name="Allen A."/>
            <person name="Barry K."/>
            <person name="Falciatore A."/>
            <person name="Ferrante M."/>
            <person name="Fortunato A.E."/>
            <person name="Gloeckner G."/>
            <person name="Gruber A."/>
            <person name="Hipkin R."/>
            <person name="Janech M."/>
            <person name="Kroth P."/>
            <person name="Leese F."/>
            <person name="Lindquist E."/>
            <person name="Lyon B.R."/>
            <person name="Martin J."/>
            <person name="Mayer C."/>
            <person name="Parker M."/>
            <person name="Quesneville H."/>
            <person name="Raymond J."/>
            <person name="Uhlig C."/>
            <person name="Valentin K.U."/>
            <person name="Worden A.Z."/>
            <person name="Armbrust E.V."/>
            <person name="Bowler C."/>
            <person name="Green B."/>
            <person name="Moulton V."/>
            <person name="Van Oosterhout C."/>
            <person name="Grigoriev I."/>
        </authorList>
    </citation>
    <scope>NUCLEOTIDE SEQUENCE [LARGE SCALE GENOMIC DNA]</scope>
    <source>
        <strain evidence="1 2">CCMP1102</strain>
    </source>
</reference>
<sequence>MHFNTAITRMPIRIPNYQPDYDNSSFVSTPNHLGAIIIGRPLAWKRPGGRHFCTRYDQQKKVKQDFLRSIMLLHQFHGKEFIEFGERNVELHLVFNIKLQWEADLDNLVKFVMDCLQMPISIDGNTVRVYENDICVTRIVAEKRYVVPGQPPSTVIKILPVVVEL</sequence>
<gene>
    <name evidence="1" type="ORF">FRACYDRAFT_240788</name>
</gene>
<dbReference type="Proteomes" id="UP000095751">
    <property type="component" value="Unassembled WGS sequence"/>
</dbReference>
<dbReference type="EMBL" id="KV784360">
    <property type="protein sequence ID" value="OEU14254.1"/>
    <property type="molecule type" value="Genomic_DNA"/>
</dbReference>
<dbReference type="InterPro" id="IPR036614">
    <property type="entry name" value="RusA-like_sf"/>
</dbReference>
<proteinExistence type="predicted"/>